<accession>A0ABW1ESE9</accession>
<comment type="caution">
    <text evidence="1">The sequence shown here is derived from an EMBL/GenBank/DDBJ whole genome shotgun (WGS) entry which is preliminary data.</text>
</comment>
<reference evidence="2" key="1">
    <citation type="journal article" date="2019" name="Int. J. Syst. Evol. Microbiol.">
        <title>The Global Catalogue of Microorganisms (GCM) 10K type strain sequencing project: providing services to taxonomists for standard genome sequencing and annotation.</title>
        <authorList>
            <consortium name="The Broad Institute Genomics Platform"/>
            <consortium name="The Broad Institute Genome Sequencing Center for Infectious Disease"/>
            <person name="Wu L."/>
            <person name="Ma J."/>
        </authorList>
    </citation>
    <scope>NUCLEOTIDE SEQUENCE [LARGE SCALE GENOMIC DNA]</scope>
    <source>
        <strain evidence="2">CGMCC 4.1469</strain>
    </source>
</reference>
<keyword evidence="2" id="KW-1185">Reference proteome</keyword>
<dbReference type="InterPro" id="IPR025851">
    <property type="entry name" value="SUKH-4"/>
</dbReference>
<dbReference type="RefSeq" id="WP_313762864.1">
    <property type="nucleotide sequence ID" value="NZ_BAAAVH010000039.1"/>
</dbReference>
<protein>
    <submittedName>
        <fullName evidence="1">SUKH-4 family immunity protein</fullName>
    </submittedName>
</protein>
<gene>
    <name evidence="1" type="ORF">ACFP0N_08435</name>
</gene>
<sequence length="424" mass="45647">MGIEQDWGGRLRLESAELPDGLVHQPSRDFLTTEGLPETAAFLDFYTLGGPPLEAFGDAEDEGGKEHLFVLGETTYTAHTTHEGDAVLLDGVTGEVFLAGRRGGALRRDPLATGLPHLVELLREVDAAALAAEEPEAIDGHRGPAVVAGVVDVVRQRMRAIDPALFRDDDAPPAHWDTALLVRALAWGALPGVPDGPGSAAYEITTELVADLAELGARTGTADTDTADTAHTDAAATGIRRFHPDELPELLTHGPTRRLLTELGLPVGGTLLDVPATGPLRTMAEAYPEEFASADEPESASEREYQRDHLALAHWPHDLVIALDGATGRLELPAWHDPGVPAAYLNRDLSALLFALWTHERLRAEWRRWEGGRARAAWAVFDPQALLAHVAEHAVAAVDPEAFATPDHSWQLLADDDHMGGLLY</sequence>
<proteinExistence type="predicted"/>
<organism evidence="1 2">
    <name type="scientific">Kitasatospora aburaviensis</name>
    <dbReference type="NCBI Taxonomy" id="67265"/>
    <lineage>
        <taxon>Bacteria</taxon>
        <taxon>Bacillati</taxon>
        <taxon>Actinomycetota</taxon>
        <taxon>Actinomycetes</taxon>
        <taxon>Kitasatosporales</taxon>
        <taxon>Streptomycetaceae</taxon>
        <taxon>Kitasatospora</taxon>
    </lineage>
</organism>
<evidence type="ECO:0000313" key="2">
    <source>
        <dbReference type="Proteomes" id="UP001596067"/>
    </source>
</evidence>
<dbReference type="Proteomes" id="UP001596067">
    <property type="component" value="Unassembled WGS sequence"/>
</dbReference>
<evidence type="ECO:0000313" key="1">
    <source>
        <dbReference type="EMBL" id="MFC5885001.1"/>
    </source>
</evidence>
<dbReference type="EMBL" id="JBHSOD010000007">
    <property type="protein sequence ID" value="MFC5885001.1"/>
    <property type="molecule type" value="Genomic_DNA"/>
</dbReference>
<dbReference type="Pfam" id="PF14435">
    <property type="entry name" value="SUKH-4"/>
    <property type="match status" value="2"/>
</dbReference>
<name>A0ABW1ESE9_9ACTN</name>